<dbReference type="InterPro" id="IPR009071">
    <property type="entry name" value="HMG_box_dom"/>
</dbReference>
<accession>A0A8B9ZSK3</accession>
<evidence type="ECO:0000259" key="25">
    <source>
        <dbReference type="PROSITE" id="PS50118"/>
    </source>
</evidence>
<evidence type="ECO:0000313" key="27">
    <source>
        <dbReference type="Ensembl" id="ENSAZOP00000011766.1"/>
    </source>
</evidence>
<keyword evidence="6" id="KW-0808">Transferase</keyword>
<evidence type="ECO:0000256" key="15">
    <source>
        <dbReference type="ARBA" id="ARBA00023159"/>
    </source>
</evidence>
<evidence type="ECO:0000256" key="4">
    <source>
        <dbReference type="ARBA" id="ARBA00012486"/>
    </source>
</evidence>
<keyword evidence="13 21" id="KW-0238">DNA-binding</keyword>
<reference evidence="27" key="1">
    <citation type="submission" date="2025-08" db="UniProtKB">
        <authorList>
            <consortium name="Ensembl"/>
        </authorList>
    </citation>
    <scope>IDENTIFICATION</scope>
</reference>
<feature type="DNA-binding region" description="HMG box" evidence="21">
    <location>
        <begin position="220"/>
        <end position="288"/>
    </location>
</feature>
<dbReference type="Ensembl" id="ENSAZOT00000012570.1">
    <property type="protein sequence ID" value="ENSAZOP00000011766.1"/>
    <property type="gene ID" value="ENSAZOG00000007513.1"/>
</dbReference>
<keyword evidence="15" id="KW-0010">Activator</keyword>
<dbReference type="PROSITE" id="PS50118">
    <property type="entry name" value="HMG_BOX_2"/>
    <property type="match status" value="2"/>
</dbReference>
<keyword evidence="17" id="KW-1135">Mitochondrion nucleoid</keyword>
<dbReference type="Gene3D" id="3.10.110.10">
    <property type="entry name" value="Ubiquitin Conjugating Enzyme"/>
    <property type="match status" value="1"/>
</dbReference>
<feature type="active site" description="Glycyl thioester intermediate" evidence="22">
    <location>
        <position position="150"/>
    </location>
</feature>
<organism evidence="27 28">
    <name type="scientific">Anas zonorhyncha</name>
    <name type="common">Eastern spot-billed duck</name>
    <dbReference type="NCBI Taxonomy" id="75864"/>
    <lineage>
        <taxon>Eukaryota</taxon>
        <taxon>Metazoa</taxon>
        <taxon>Chordata</taxon>
        <taxon>Craniata</taxon>
        <taxon>Vertebrata</taxon>
        <taxon>Euteleostomi</taxon>
        <taxon>Archelosauria</taxon>
        <taxon>Archosauria</taxon>
        <taxon>Dinosauria</taxon>
        <taxon>Saurischia</taxon>
        <taxon>Theropoda</taxon>
        <taxon>Coelurosauria</taxon>
        <taxon>Aves</taxon>
        <taxon>Neognathae</taxon>
        <taxon>Galloanserae</taxon>
        <taxon>Anseriformes</taxon>
        <taxon>Anatidae</taxon>
        <taxon>Anatinae</taxon>
        <taxon>Anas</taxon>
    </lineage>
</organism>
<evidence type="ECO:0000256" key="14">
    <source>
        <dbReference type="ARBA" id="ARBA00023128"/>
    </source>
</evidence>
<dbReference type="SMART" id="SM00398">
    <property type="entry name" value="HMG"/>
    <property type="match status" value="2"/>
</dbReference>
<feature type="domain" description="HMG box" evidence="25">
    <location>
        <begin position="325"/>
        <end position="389"/>
    </location>
</feature>
<keyword evidence="5" id="KW-0597">Phosphoprotein</keyword>
<dbReference type="InterPro" id="IPR016135">
    <property type="entry name" value="UBQ-conjugating_enzyme/RWD"/>
</dbReference>
<evidence type="ECO:0000313" key="28">
    <source>
        <dbReference type="Proteomes" id="UP000694549"/>
    </source>
</evidence>
<dbReference type="InterPro" id="IPR036910">
    <property type="entry name" value="HMG_box_dom_sf"/>
</dbReference>
<evidence type="ECO:0000256" key="22">
    <source>
        <dbReference type="PROSITE-ProRule" id="PRU10133"/>
    </source>
</evidence>
<comment type="catalytic activity">
    <reaction evidence="1">
        <text>S-ubiquitinyl-[E1 ubiquitin-activating enzyme]-L-cysteine + [E2 ubiquitin-conjugating enzyme]-L-cysteine = [E1 ubiquitin-activating enzyme]-L-cysteine + S-ubiquitinyl-[E2 ubiquitin-conjugating enzyme]-L-cysteine.</text>
        <dbReference type="EC" id="2.3.2.23"/>
    </reaction>
</comment>
<keyword evidence="16" id="KW-0804">Transcription</keyword>
<evidence type="ECO:0000256" key="13">
    <source>
        <dbReference type="ARBA" id="ARBA00023125"/>
    </source>
</evidence>
<dbReference type="EC" id="2.3.2.23" evidence="4"/>
<evidence type="ECO:0000256" key="2">
    <source>
        <dbReference type="ARBA" id="ARBA00004436"/>
    </source>
</evidence>
<keyword evidence="28" id="KW-1185">Reference proteome</keyword>
<protein>
    <recommendedName>
        <fullName evidence="18">Transcription factor A, mitochondrial</fullName>
        <ecNumber evidence="4">2.3.2.23</ecNumber>
    </recommendedName>
</protein>
<dbReference type="CDD" id="cd21987">
    <property type="entry name" value="HMG-box_TFAM_rpt2"/>
    <property type="match status" value="1"/>
</dbReference>
<feature type="coiled-coil region" evidence="23">
    <location>
        <begin position="371"/>
        <end position="398"/>
    </location>
</feature>
<evidence type="ECO:0000256" key="23">
    <source>
        <dbReference type="SAM" id="Coils"/>
    </source>
</evidence>
<feature type="DNA-binding region" description="HMG box" evidence="21">
    <location>
        <begin position="325"/>
        <end position="389"/>
    </location>
</feature>
<keyword evidence="14" id="KW-0496">Mitochondrion</keyword>
<evidence type="ECO:0000256" key="21">
    <source>
        <dbReference type="PROSITE-ProRule" id="PRU00267"/>
    </source>
</evidence>
<evidence type="ECO:0000256" key="8">
    <source>
        <dbReference type="ARBA" id="ARBA00022741"/>
    </source>
</evidence>
<feature type="compositionally biased region" description="Basic residues" evidence="24">
    <location>
        <begin position="424"/>
        <end position="440"/>
    </location>
</feature>
<evidence type="ECO:0000256" key="1">
    <source>
        <dbReference type="ARBA" id="ARBA00000485"/>
    </source>
</evidence>
<comment type="function">
    <text evidence="19">Binds to the mitochondrial light strand promoter and functions in mitochondrial transcription regulation. Component of the mitochondrial transcription initiation complex, composed at least of TFB2M, TFAM and POLRMT that is required for basal transcription of mitochondrial DNA. In this complex, TFAM recruits POLRMT to a specific promoter whereas TFB2M induces structural changes in POLRMT to enable promoter opening and trapping of the DNA non-template strand. Required for accurate and efficient promoter recognition by the mitochondrial RNA polymerase. Promotes transcription initiation from the HSP1 and the light strand promoter by binding immediately upstream of transcriptional start sites. Is able to unwind DNA. Bends the mitochondrial light strand promoter DNA into a U-turn shape via its HMG boxes. Required for maintenance of normal levels of mitochondrial DNA. May play a role in organizing and compacting mitochondrial DNA.</text>
</comment>
<keyword evidence="21" id="KW-0539">Nucleus</keyword>
<dbReference type="FunFam" id="1.10.30.10:FF:000043">
    <property type="entry name" value="Transcription factor A, mitochondrial"/>
    <property type="match status" value="1"/>
</dbReference>
<evidence type="ECO:0000256" key="9">
    <source>
        <dbReference type="ARBA" id="ARBA00022786"/>
    </source>
</evidence>
<dbReference type="AlphaFoldDB" id="A0A8B9ZSK3"/>
<comment type="subcellular location">
    <subcellularLocation>
        <location evidence="2">Mitochondrion matrix</location>
        <location evidence="2">Mitochondrion nucleoid</location>
    </subcellularLocation>
</comment>
<feature type="domain" description="HMG box" evidence="25">
    <location>
        <begin position="220"/>
        <end position="288"/>
    </location>
</feature>
<dbReference type="FunFam" id="3.10.110.10:FF:000101">
    <property type="entry name" value="Ubiquitin-conjugating enzyme E2 D2"/>
    <property type="match status" value="1"/>
</dbReference>
<evidence type="ECO:0000256" key="16">
    <source>
        <dbReference type="ARBA" id="ARBA00023163"/>
    </source>
</evidence>
<keyword evidence="10" id="KW-0067">ATP-binding</keyword>
<feature type="compositionally biased region" description="Basic and acidic residues" evidence="24">
    <location>
        <begin position="399"/>
        <end position="423"/>
    </location>
</feature>
<feature type="domain" description="UBC core" evidence="26">
    <location>
        <begin position="66"/>
        <end position="212"/>
    </location>
</feature>
<evidence type="ECO:0000256" key="5">
    <source>
        <dbReference type="ARBA" id="ARBA00022553"/>
    </source>
</evidence>
<dbReference type="SMART" id="SM00212">
    <property type="entry name" value="UBCc"/>
    <property type="match status" value="1"/>
</dbReference>
<feature type="region of interest" description="Disordered" evidence="24">
    <location>
        <begin position="399"/>
        <end position="440"/>
    </location>
</feature>
<evidence type="ECO:0000256" key="20">
    <source>
        <dbReference type="ARBA" id="ARBA00046467"/>
    </source>
</evidence>
<evidence type="ECO:0000256" key="3">
    <source>
        <dbReference type="ARBA" id="ARBA00004906"/>
    </source>
</evidence>
<evidence type="ECO:0000256" key="7">
    <source>
        <dbReference type="ARBA" id="ARBA00022737"/>
    </source>
</evidence>
<evidence type="ECO:0000256" key="19">
    <source>
        <dbReference type="ARBA" id="ARBA00045216"/>
    </source>
</evidence>
<keyword evidence="8" id="KW-0547">Nucleotide-binding</keyword>
<dbReference type="GO" id="GO:0005634">
    <property type="term" value="C:nucleus"/>
    <property type="evidence" value="ECO:0007669"/>
    <property type="project" value="UniProtKB-UniRule"/>
</dbReference>
<evidence type="ECO:0000256" key="17">
    <source>
        <dbReference type="ARBA" id="ARBA00023271"/>
    </source>
</evidence>
<keyword evidence="23" id="KW-0175">Coiled coil</keyword>
<dbReference type="PROSITE" id="PS00183">
    <property type="entry name" value="UBC_1"/>
    <property type="match status" value="1"/>
</dbReference>
<dbReference type="PROSITE" id="PS50127">
    <property type="entry name" value="UBC_2"/>
    <property type="match status" value="1"/>
</dbReference>
<dbReference type="GO" id="GO:0005524">
    <property type="term" value="F:ATP binding"/>
    <property type="evidence" value="ECO:0007669"/>
    <property type="project" value="UniProtKB-KW"/>
</dbReference>
<reference evidence="27" key="2">
    <citation type="submission" date="2025-09" db="UniProtKB">
        <authorList>
            <consortium name="Ensembl"/>
        </authorList>
    </citation>
    <scope>IDENTIFICATION</scope>
</reference>
<dbReference type="Proteomes" id="UP000694549">
    <property type="component" value="Unplaced"/>
</dbReference>
<comment type="pathway">
    <text evidence="3">Protein modification; protein ubiquitination.</text>
</comment>
<comment type="subunit">
    <text evidence="20">Monomer; binds DNA as a monomer. Homodimer. Component of the mitochondrial transcription initiation complex, composed at least of TFB2M, TFAM and POLRMT. In this complex TFAM recruits POLRMT to the promoter whereas TFB2M induces structural changes in POLRMT to enable promoter opening and trapping of the DNA non-template strand. Upon metabolic stress, forms a complex composed of FOXO3, SIRT3, TFAM and POLRMT. Interacts with TFB1M and TFB2M. Interacts with CLPX; this enhances DNA-binding.</text>
</comment>
<evidence type="ECO:0000256" key="6">
    <source>
        <dbReference type="ARBA" id="ARBA00022679"/>
    </source>
</evidence>
<proteinExistence type="predicted"/>
<dbReference type="GO" id="GO:0061631">
    <property type="term" value="F:ubiquitin conjugating enzyme activity"/>
    <property type="evidence" value="ECO:0007669"/>
    <property type="project" value="UniProtKB-EC"/>
</dbReference>
<sequence>MLSDVDLYNTAFSCKPIRKKSFHYQWSVDILISLKNITDLFNNFFCVFTFEAMLLCNVSVHVDTLQIFVFFFQELSDLQRDPPAHCSAGPVGDDLFHWQATIMGPPDSAYQGGVFFLTVHFPTDYPFKPPKIAFTTKIYHPNINSNGSICLDILRSQWSPALTVSKVLLSICSLLCDPNPDDPLVPDIAQIYKSDKEKACGATCAAEGGLSRRLSSAERPKRPLTAYFRFVGERQGPLRRQHPELSNTELVKKLAGDWRELPASQKQVYEEARKADWRIYEEKLAAYKAQLTPAQAAALKEERRKRLAKRRSFKKKRELTVLGKPKRPRSGFNIFVSENFQKSVGVSPVAKLKKLFETWQNLPSSEKQPYLQLAEDDKVRYENEMKSWEAKMAELGRQDLIRSKEQQPKKKAAETVQEADRAKAPLRGKKATLKLKKSEE</sequence>
<evidence type="ECO:0000259" key="26">
    <source>
        <dbReference type="PROSITE" id="PS50127"/>
    </source>
</evidence>
<dbReference type="Gene3D" id="1.10.30.10">
    <property type="entry name" value="High mobility group box domain"/>
    <property type="match status" value="2"/>
</dbReference>
<keyword evidence="11" id="KW-0809">Transit peptide</keyword>
<keyword evidence="12" id="KW-0805">Transcription regulation</keyword>
<dbReference type="InterPro" id="IPR023313">
    <property type="entry name" value="UBQ-conjugating_AS"/>
</dbReference>
<evidence type="ECO:0000256" key="12">
    <source>
        <dbReference type="ARBA" id="ARBA00023015"/>
    </source>
</evidence>
<dbReference type="Pfam" id="PF00179">
    <property type="entry name" value="UQ_con"/>
    <property type="match status" value="1"/>
</dbReference>
<dbReference type="CDD" id="cd23792">
    <property type="entry name" value="UBCc_UBE2D"/>
    <property type="match status" value="1"/>
</dbReference>
<dbReference type="PANTHER" id="PTHR24068">
    <property type="entry name" value="UBIQUITIN-CONJUGATING ENZYME E2"/>
    <property type="match status" value="1"/>
</dbReference>
<evidence type="ECO:0000256" key="24">
    <source>
        <dbReference type="SAM" id="MobiDB-lite"/>
    </source>
</evidence>
<keyword evidence="9" id="KW-0833">Ubl conjugation pathway</keyword>
<evidence type="ECO:0000256" key="18">
    <source>
        <dbReference type="ARBA" id="ARBA00040582"/>
    </source>
</evidence>
<keyword evidence="7" id="KW-0677">Repeat</keyword>
<dbReference type="GO" id="GO:0042645">
    <property type="term" value="C:mitochondrial nucleoid"/>
    <property type="evidence" value="ECO:0007669"/>
    <property type="project" value="UniProtKB-SubCell"/>
</dbReference>
<evidence type="ECO:0000256" key="10">
    <source>
        <dbReference type="ARBA" id="ARBA00022840"/>
    </source>
</evidence>
<dbReference type="InterPro" id="IPR000608">
    <property type="entry name" value="UBC"/>
</dbReference>
<dbReference type="GO" id="GO:0003677">
    <property type="term" value="F:DNA binding"/>
    <property type="evidence" value="ECO:0007669"/>
    <property type="project" value="UniProtKB-UniRule"/>
</dbReference>
<dbReference type="SUPFAM" id="SSF54495">
    <property type="entry name" value="UBC-like"/>
    <property type="match status" value="1"/>
</dbReference>
<dbReference type="Pfam" id="PF00505">
    <property type="entry name" value="HMG_box"/>
    <property type="match status" value="2"/>
</dbReference>
<evidence type="ECO:0000256" key="11">
    <source>
        <dbReference type="ARBA" id="ARBA00022946"/>
    </source>
</evidence>
<dbReference type="SUPFAM" id="SSF47095">
    <property type="entry name" value="HMG-box"/>
    <property type="match status" value="2"/>
</dbReference>
<name>A0A8B9ZSK3_9AVES</name>